<dbReference type="InterPro" id="IPR001392">
    <property type="entry name" value="Clathrin_mu"/>
</dbReference>
<dbReference type="Gene3D" id="3.30.450.60">
    <property type="match status" value="1"/>
</dbReference>
<organism evidence="7 8">
    <name type="scientific">Marasmius crinis-equi</name>
    <dbReference type="NCBI Taxonomy" id="585013"/>
    <lineage>
        <taxon>Eukaryota</taxon>
        <taxon>Fungi</taxon>
        <taxon>Dikarya</taxon>
        <taxon>Basidiomycota</taxon>
        <taxon>Agaricomycotina</taxon>
        <taxon>Agaricomycetes</taxon>
        <taxon>Agaricomycetidae</taxon>
        <taxon>Agaricales</taxon>
        <taxon>Marasmiineae</taxon>
        <taxon>Marasmiaceae</taxon>
        <taxon>Marasmius</taxon>
    </lineage>
</organism>
<keyword evidence="3 5" id="KW-0653">Protein transport</keyword>
<dbReference type="InterPro" id="IPR050431">
    <property type="entry name" value="Adaptor_comp_med_subunit"/>
</dbReference>
<dbReference type="Proteomes" id="UP001465976">
    <property type="component" value="Unassembled WGS sequence"/>
</dbReference>
<sequence length="449" mass="51255">MASLIAILDLKGKPLIQRSYRDDVPSSYIEKFLPIILDIEEEGHQVTPCFSKEGVNFMHIRHSNLYLLALSRKNSNAAEIIIFLHRLTQVLVEYFKELEEESIRDNFVIIYELMDEMMDFGYPQTTESKILQEYITQESHKLEVQARPPQAVTNAVSWRTEGIRYRKNEVFLDVIESVNMLVNASGSVIRSEILGAVKMKCYLSGMPELRLGLNDKVMFESTGRNNDNDTQQPAARGKSIEMEDVKFHQCVRLSRFENDRTISFIPPDGEFELMSYRLSTPVKPLIWVEAAVESHKGSRVEYMVKVIAQFKRRSQANNVEIYVPVPDDADSPKFRASTGSVQYAPDKSAFVWKIKSLGGGREFLMRAHFGLPSVKNAEFLEAEPPARAPISVKFEIPYFTVSGIQVRYLKIVEKSGYQALPWVRYITQNGDDYSLRTATEKGAAPIRPM</sequence>
<comment type="subcellular location">
    <subcellularLocation>
        <location evidence="1">Endomembrane system</location>
    </subcellularLocation>
</comment>
<dbReference type="Pfam" id="PF00928">
    <property type="entry name" value="Adap_comp_sub"/>
    <property type="match status" value="1"/>
</dbReference>
<keyword evidence="4" id="KW-0472">Membrane</keyword>
<keyword evidence="8" id="KW-1185">Reference proteome</keyword>
<dbReference type="InterPro" id="IPR036168">
    <property type="entry name" value="AP2_Mu_C_sf"/>
</dbReference>
<dbReference type="Gene3D" id="2.60.40.1170">
    <property type="entry name" value="Mu homology domain, subdomain B"/>
    <property type="match status" value="2"/>
</dbReference>
<evidence type="ECO:0000313" key="7">
    <source>
        <dbReference type="EMBL" id="KAL0581662.1"/>
    </source>
</evidence>
<evidence type="ECO:0000256" key="3">
    <source>
        <dbReference type="ARBA" id="ARBA00022927"/>
    </source>
</evidence>
<evidence type="ECO:0000256" key="4">
    <source>
        <dbReference type="ARBA" id="ARBA00023136"/>
    </source>
</evidence>
<evidence type="ECO:0000259" key="6">
    <source>
        <dbReference type="PROSITE" id="PS51072"/>
    </source>
</evidence>
<dbReference type="PROSITE" id="PS00991">
    <property type="entry name" value="CLAT_ADAPTOR_M_2"/>
    <property type="match status" value="1"/>
</dbReference>
<dbReference type="SUPFAM" id="SSF49447">
    <property type="entry name" value="Second domain of Mu2 adaptin subunit (ap50) of ap2 adaptor"/>
    <property type="match status" value="1"/>
</dbReference>
<dbReference type="SUPFAM" id="SSF64356">
    <property type="entry name" value="SNARE-like"/>
    <property type="match status" value="1"/>
</dbReference>
<keyword evidence="2 5" id="KW-0813">Transport</keyword>
<evidence type="ECO:0000256" key="5">
    <source>
        <dbReference type="PIRNR" id="PIRNR005992"/>
    </source>
</evidence>
<evidence type="ECO:0000313" key="8">
    <source>
        <dbReference type="Proteomes" id="UP001465976"/>
    </source>
</evidence>
<dbReference type="InterPro" id="IPR028565">
    <property type="entry name" value="MHD"/>
</dbReference>
<gene>
    <name evidence="7" type="primary">apm1</name>
    <name evidence="7" type="ORF">V5O48_000363</name>
</gene>
<evidence type="ECO:0000256" key="1">
    <source>
        <dbReference type="ARBA" id="ARBA00004308"/>
    </source>
</evidence>
<dbReference type="InterPro" id="IPR018240">
    <property type="entry name" value="Clathrin_mu_CS"/>
</dbReference>
<dbReference type="CDD" id="cd14835">
    <property type="entry name" value="AP1_Mu_N"/>
    <property type="match status" value="1"/>
</dbReference>
<proteinExistence type="inferred from homology"/>
<dbReference type="EMBL" id="JBAHYK010000006">
    <property type="protein sequence ID" value="KAL0581662.1"/>
    <property type="molecule type" value="Genomic_DNA"/>
</dbReference>
<comment type="caution">
    <text evidence="7">The sequence shown here is derived from an EMBL/GenBank/DDBJ whole genome shotgun (WGS) entry which is preliminary data.</text>
</comment>
<dbReference type="InterPro" id="IPR011012">
    <property type="entry name" value="Longin-like_dom_sf"/>
</dbReference>
<accession>A0ABR3G1E2</accession>
<dbReference type="PANTHER" id="PTHR10529">
    <property type="entry name" value="AP COMPLEX SUBUNIT MU"/>
    <property type="match status" value="1"/>
</dbReference>
<reference evidence="7 8" key="1">
    <citation type="submission" date="2024-02" db="EMBL/GenBank/DDBJ databases">
        <title>A draft genome for the cacao thread blight pathogen Marasmius crinis-equi.</title>
        <authorList>
            <person name="Cohen S.P."/>
            <person name="Baruah I.K."/>
            <person name="Amoako-Attah I."/>
            <person name="Bukari Y."/>
            <person name="Meinhardt L.W."/>
            <person name="Bailey B.A."/>
        </authorList>
    </citation>
    <scope>NUCLEOTIDE SEQUENCE [LARGE SCALE GENOMIC DNA]</scope>
    <source>
        <strain evidence="7 8">GH-76</strain>
    </source>
</reference>
<dbReference type="CDD" id="cd09250">
    <property type="entry name" value="AP-1_Mu1_Cterm"/>
    <property type="match status" value="1"/>
</dbReference>
<dbReference type="PIRSF" id="PIRSF005992">
    <property type="entry name" value="Clathrin_mu"/>
    <property type="match status" value="1"/>
</dbReference>
<dbReference type="PROSITE" id="PS00990">
    <property type="entry name" value="CLAT_ADAPTOR_M_1"/>
    <property type="match status" value="1"/>
</dbReference>
<dbReference type="InterPro" id="IPR022775">
    <property type="entry name" value="AP_mu_sigma_su"/>
</dbReference>
<dbReference type="PROSITE" id="PS51072">
    <property type="entry name" value="MHD"/>
    <property type="match status" value="1"/>
</dbReference>
<name>A0ABR3G1E2_9AGAR</name>
<evidence type="ECO:0000256" key="2">
    <source>
        <dbReference type="ARBA" id="ARBA00022448"/>
    </source>
</evidence>
<comment type="similarity">
    <text evidence="5">Belongs to the adaptor complexes medium subunit family.</text>
</comment>
<protein>
    <submittedName>
        <fullName evidence="7">AP-1 adaptor complex mu subunit Apm1</fullName>
    </submittedName>
</protein>
<dbReference type="Pfam" id="PF01217">
    <property type="entry name" value="Clat_adaptor_s"/>
    <property type="match status" value="1"/>
</dbReference>
<dbReference type="PRINTS" id="PR00314">
    <property type="entry name" value="CLATHRINADPT"/>
</dbReference>
<feature type="domain" description="MHD" evidence="6">
    <location>
        <begin position="167"/>
        <end position="436"/>
    </location>
</feature>